<evidence type="ECO:0000313" key="1">
    <source>
        <dbReference type="EMBL" id="KMP01382.1"/>
    </source>
</evidence>
<dbReference type="AlphaFoldDB" id="A0A0J7AVK9"/>
<sequence>MQEFHRGNPGADKLVEAKTAVLLGERNFNDIAPKGYINVAFRVGVAEIGARIAPGIRAALSVFLEPHGYDNRLLSVWFCRGDEQRRIALLTKSNFKHGNGQTSILGAVNLLVGLGNNNLGLESPGKWNT</sequence>
<reference evidence="2" key="1">
    <citation type="journal article" date="2010" name="Genome Res.">
        <title>Population genomic sequencing of Coccidioides fungi reveals recent hybridization and transposon control.</title>
        <authorList>
            <person name="Neafsey D.E."/>
            <person name="Barker B.M."/>
            <person name="Sharpton T.J."/>
            <person name="Stajich J.E."/>
            <person name="Park D.J."/>
            <person name="Whiston E."/>
            <person name="Hung C.-Y."/>
            <person name="McMahan C."/>
            <person name="White J."/>
            <person name="Sykes S."/>
            <person name="Heiman D."/>
            <person name="Young S."/>
            <person name="Zeng Q."/>
            <person name="Abouelleil A."/>
            <person name="Aftuck L."/>
            <person name="Bessette D."/>
            <person name="Brown A."/>
            <person name="FitzGerald M."/>
            <person name="Lui A."/>
            <person name="Macdonald J.P."/>
            <person name="Priest M."/>
            <person name="Orbach M.J."/>
            <person name="Galgiani J.N."/>
            <person name="Kirkland T.N."/>
            <person name="Cole G.T."/>
            <person name="Birren B.W."/>
            <person name="Henn M.R."/>
            <person name="Taylor J.W."/>
            <person name="Rounsley S.D."/>
        </authorList>
    </citation>
    <scope>NUCLEOTIDE SEQUENCE [LARGE SCALE GENOMIC DNA]</scope>
    <source>
        <strain evidence="2">RMSCC 2394</strain>
    </source>
</reference>
<evidence type="ECO:0000313" key="2">
    <source>
        <dbReference type="Proteomes" id="UP000054565"/>
    </source>
</evidence>
<dbReference type="EMBL" id="DS028093">
    <property type="protein sequence ID" value="KMP01382.1"/>
    <property type="molecule type" value="Genomic_DNA"/>
</dbReference>
<proteinExistence type="predicted"/>
<organism evidence="1 2">
    <name type="scientific">Coccidioides immitis RMSCC 2394</name>
    <dbReference type="NCBI Taxonomy" id="404692"/>
    <lineage>
        <taxon>Eukaryota</taxon>
        <taxon>Fungi</taxon>
        <taxon>Dikarya</taxon>
        <taxon>Ascomycota</taxon>
        <taxon>Pezizomycotina</taxon>
        <taxon>Eurotiomycetes</taxon>
        <taxon>Eurotiomycetidae</taxon>
        <taxon>Onygenales</taxon>
        <taxon>Onygenaceae</taxon>
        <taxon>Coccidioides</taxon>
    </lineage>
</organism>
<accession>A0A0J7AVK9</accession>
<gene>
    <name evidence="1" type="ORF">CIRG_01522</name>
</gene>
<name>A0A0J7AVK9_COCIT</name>
<protein>
    <submittedName>
        <fullName evidence="1">Uncharacterized protein</fullName>
    </submittedName>
</protein>
<dbReference type="Proteomes" id="UP000054565">
    <property type="component" value="Unassembled WGS sequence"/>
</dbReference>